<evidence type="ECO:0000256" key="4">
    <source>
        <dbReference type="ARBA" id="ARBA00022989"/>
    </source>
</evidence>
<dbReference type="SUPFAM" id="SSF103473">
    <property type="entry name" value="MFS general substrate transporter"/>
    <property type="match status" value="1"/>
</dbReference>
<keyword evidence="4 6" id="KW-1133">Transmembrane helix</keyword>
<feature type="transmembrane region" description="Helical" evidence="6">
    <location>
        <begin position="211"/>
        <end position="235"/>
    </location>
</feature>
<proteinExistence type="predicted"/>
<dbReference type="Pfam" id="PF07690">
    <property type="entry name" value="MFS_1"/>
    <property type="match status" value="1"/>
</dbReference>
<keyword evidence="3 6" id="KW-0812">Transmembrane</keyword>
<dbReference type="Gene3D" id="1.20.1250.20">
    <property type="entry name" value="MFS general substrate transporter like domains"/>
    <property type="match status" value="2"/>
</dbReference>
<sequence>MNENKNDGIIPAAVYLLALSLFAMGTAEFLMGGILPMIAADLRITLPTAGTLISAFAVGALIGGPPFAVLALRWPSRSTLFISQVAFIVATALSLLAQGYWSILVARFAMGLAYACFWAVAAATAVQLSPPDRRAKALSIVVSGLTAAMVLGGPVGTFISDSTGWRGGFWAVVAVTAVSAVSGLLALPKKTPGDVVVPDLKTELRAMKRPVLWVAYATTMVTTAAYMGTFGYLGALLLDVSGLPAEWLPAVLTLFGVGAFIGLTIGGRTADRHQFATLVTGIICLILASAAIALLASHWVATVTLVLVLGFAGFLLNPAVWGRVYAVAPDAPMLAGATNSSAFQAGLTLAPLLAGLPISFGYGLSSVGWVGAAIGAIALGLAALDTRLSHAHESAGELA</sequence>
<evidence type="ECO:0000259" key="7">
    <source>
        <dbReference type="PROSITE" id="PS50850"/>
    </source>
</evidence>
<organism evidence="8 9">
    <name type="scientific">Cupriavidus basilensis</name>
    <dbReference type="NCBI Taxonomy" id="68895"/>
    <lineage>
        <taxon>Bacteria</taxon>
        <taxon>Pseudomonadati</taxon>
        <taxon>Pseudomonadota</taxon>
        <taxon>Betaproteobacteria</taxon>
        <taxon>Burkholderiales</taxon>
        <taxon>Burkholderiaceae</taxon>
        <taxon>Cupriavidus</taxon>
    </lineage>
</organism>
<evidence type="ECO:0000256" key="5">
    <source>
        <dbReference type="ARBA" id="ARBA00023136"/>
    </source>
</evidence>
<dbReference type="Proteomes" id="UP001216674">
    <property type="component" value="Unassembled WGS sequence"/>
</dbReference>
<feature type="transmembrane region" description="Helical" evidence="6">
    <location>
        <begin position="168"/>
        <end position="187"/>
    </location>
</feature>
<dbReference type="EMBL" id="JARJLM010000532">
    <property type="protein sequence ID" value="MDF3837723.1"/>
    <property type="molecule type" value="Genomic_DNA"/>
</dbReference>
<accession>A0ABT6AYP4</accession>
<feature type="transmembrane region" description="Helical" evidence="6">
    <location>
        <begin position="366"/>
        <end position="384"/>
    </location>
</feature>
<feature type="transmembrane region" description="Helical" evidence="6">
    <location>
        <begin position="137"/>
        <end position="156"/>
    </location>
</feature>
<dbReference type="PANTHER" id="PTHR43124:SF3">
    <property type="entry name" value="CHLORAMPHENICOL EFFLUX PUMP RV0191"/>
    <property type="match status" value="1"/>
</dbReference>
<feature type="transmembrane region" description="Helical" evidence="6">
    <location>
        <begin position="103"/>
        <end position="125"/>
    </location>
</feature>
<dbReference type="InterPro" id="IPR050189">
    <property type="entry name" value="MFS_Efflux_Transporters"/>
</dbReference>
<reference evidence="8 9" key="1">
    <citation type="submission" date="2023-03" db="EMBL/GenBank/DDBJ databases">
        <title>Draft assemblies of triclosan tolerant bacteria isolated from returned activated sludge.</title>
        <authorList>
            <person name="Van Hamelsveld S."/>
        </authorList>
    </citation>
    <scope>NUCLEOTIDE SEQUENCE [LARGE SCALE GENOMIC DNA]</scope>
    <source>
        <strain evidence="8 9">GW210010_S58</strain>
    </source>
</reference>
<feature type="transmembrane region" description="Helical" evidence="6">
    <location>
        <begin position="12"/>
        <end position="39"/>
    </location>
</feature>
<dbReference type="PROSITE" id="PS50850">
    <property type="entry name" value="MFS"/>
    <property type="match status" value="1"/>
</dbReference>
<dbReference type="CDD" id="cd17324">
    <property type="entry name" value="MFS_NepI_like"/>
    <property type="match status" value="1"/>
</dbReference>
<keyword evidence="2" id="KW-1003">Cell membrane</keyword>
<evidence type="ECO:0000256" key="1">
    <source>
        <dbReference type="ARBA" id="ARBA00004651"/>
    </source>
</evidence>
<feature type="transmembrane region" description="Helical" evidence="6">
    <location>
        <begin position="79"/>
        <end position="97"/>
    </location>
</feature>
<evidence type="ECO:0000313" key="9">
    <source>
        <dbReference type="Proteomes" id="UP001216674"/>
    </source>
</evidence>
<dbReference type="InterPro" id="IPR020846">
    <property type="entry name" value="MFS_dom"/>
</dbReference>
<feature type="transmembrane region" description="Helical" evidence="6">
    <location>
        <begin position="342"/>
        <end position="360"/>
    </location>
</feature>
<feature type="transmembrane region" description="Helical" evidence="6">
    <location>
        <begin position="247"/>
        <end position="266"/>
    </location>
</feature>
<evidence type="ECO:0000256" key="3">
    <source>
        <dbReference type="ARBA" id="ARBA00022692"/>
    </source>
</evidence>
<dbReference type="RefSeq" id="WP_276267853.1">
    <property type="nucleotide sequence ID" value="NZ_JARJLM010000532.1"/>
</dbReference>
<feature type="transmembrane region" description="Helical" evidence="6">
    <location>
        <begin position="302"/>
        <end position="321"/>
    </location>
</feature>
<feature type="domain" description="Major facilitator superfamily (MFS) profile" evidence="7">
    <location>
        <begin position="13"/>
        <end position="390"/>
    </location>
</feature>
<dbReference type="InterPro" id="IPR036259">
    <property type="entry name" value="MFS_trans_sf"/>
</dbReference>
<feature type="transmembrane region" description="Helical" evidence="6">
    <location>
        <begin position="275"/>
        <end position="296"/>
    </location>
</feature>
<dbReference type="PANTHER" id="PTHR43124">
    <property type="entry name" value="PURINE EFFLUX PUMP PBUE"/>
    <property type="match status" value="1"/>
</dbReference>
<feature type="transmembrane region" description="Helical" evidence="6">
    <location>
        <begin position="51"/>
        <end position="72"/>
    </location>
</feature>
<evidence type="ECO:0000256" key="6">
    <source>
        <dbReference type="SAM" id="Phobius"/>
    </source>
</evidence>
<dbReference type="InterPro" id="IPR011701">
    <property type="entry name" value="MFS"/>
</dbReference>
<comment type="subcellular location">
    <subcellularLocation>
        <location evidence="1">Cell membrane</location>
        <topology evidence="1">Multi-pass membrane protein</topology>
    </subcellularLocation>
</comment>
<evidence type="ECO:0000256" key="2">
    <source>
        <dbReference type="ARBA" id="ARBA00022475"/>
    </source>
</evidence>
<protein>
    <submittedName>
        <fullName evidence="8">MFS transporter</fullName>
    </submittedName>
</protein>
<evidence type="ECO:0000313" key="8">
    <source>
        <dbReference type="EMBL" id="MDF3837723.1"/>
    </source>
</evidence>
<keyword evidence="9" id="KW-1185">Reference proteome</keyword>
<keyword evidence="5 6" id="KW-0472">Membrane</keyword>
<gene>
    <name evidence="8" type="ORF">P3W85_33030</name>
</gene>
<comment type="caution">
    <text evidence="8">The sequence shown here is derived from an EMBL/GenBank/DDBJ whole genome shotgun (WGS) entry which is preliminary data.</text>
</comment>
<name>A0ABT6AYP4_9BURK</name>